<evidence type="ECO:0000256" key="1">
    <source>
        <dbReference type="SAM" id="Coils"/>
    </source>
</evidence>
<name>A0ABQ2Z834_9ACTN</name>
<accession>A0ABQ2Z834</accession>
<gene>
    <name evidence="2" type="ORF">GCM10010384_10250</name>
</gene>
<evidence type="ECO:0000313" key="2">
    <source>
        <dbReference type="EMBL" id="GGY07698.1"/>
    </source>
</evidence>
<protein>
    <submittedName>
        <fullName evidence="2">Uncharacterized protein</fullName>
    </submittedName>
</protein>
<keyword evidence="3" id="KW-1185">Reference proteome</keyword>
<organism evidence="2 3">
    <name type="scientific">Streptomyces djakartensis</name>
    <dbReference type="NCBI Taxonomy" id="68193"/>
    <lineage>
        <taxon>Bacteria</taxon>
        <taxon>Bacillati</taxon>
        <taxon>Actinomycetota</taxon>
        <taxon>Actinomycetes</taxon>
        <taxon>Kitasatosporales</taxon>
        <taxon>Streptomycetaceae</taxon>
        <taxon>Streptomyces</taxon>
    </lineage>
</organism>
<keyword evidence="1" id="KW-0175">Coiled coil</keyword>
<reference evidence="3" key="1">
    <citation type="journal article" date="2019" name="Int. J. Syst. Evol. Microbiol.">
        <title>The Global Catalogue of Microorganisms (GCM) 10K type strain sequencing project: providing services to taxonomists for standard genome sequencing and annotation.</title>
        <authorList>
            <consortium name="The Broad Institute Genomics Platform"/>
            <consortium name="The Broad Institute Genome Sequencing Center for Infectious Disease"/>
            <person name="Wu L."/>
            <person name="Ma J."/>
        </authorList>
    </citation>
    <scope>NUCLEOTIDE SEQUENCE [LARGE SCALE GENOMIC DNA]</scope>
    <source>
        <strain evidence="3">JCM 4957</strain>
    </source>
</reference>
<dbReference type="EMBL" id="BMWE01000002">
    <property type="protein sequence ID" value="GGY07698.1"/>
    <property type="molecule type" value="Genomic_DNA"/>
</dbReference>
<dbReference type="Proteomes" id="UP000653308">
    <property type="component" value="Unassembled WGS sequence"/>
</dbReference>
<evidence type="ECO:0000313" key="3">
    <source>
        <dbReference type="Proteomes" id="UP000653308"/>
    </source>
</evidence>
<proteinExistence type="predicted"/>
<comment type="caution">
    <text evidence="2">The sequence shown here is derived from an EMBL/GenBank/DDBJ whole genome shotgun (WGS) entry which is preliminary data.</text>
</comment>
<sequence length="82" mass="9288">MPEPVECRDLRSRIRALARELKRVLNEAKTEPLAEARRVLLEKADRLERQIDDTRAQMEEAGCDLVPADTGMVGSDRPRTGD</sequence>
<feature type="coiled-coil region" evidence="1">
    <location>
        <begin position="7"/>
        <end position="64"/>
    </location>
</feature>